<feature type="compositionally biased region" description="Polar residues" evidence="6">
    <location>
        <begin position="1734"/>
        <end position="1745"/>
    </location>
</feature>
<feature type="region of interest" description="Disordered" evidence="6">
    <location>
        <begin position="431"/>
        <end position="454"/>
    </location>
</feature>
<evidence type="ECO:0000256" key="2">
    <source>
        <dbReference type="ARBA" id="ARBA00022499"/>
    </source>
</evidence>
<evidence type="ECO:0000313" key="8">
    <source>
        <dbReference type="EMBL" id="MDI1489382.1"/>
    </source>
</evidence>
<proteinExistence type="inferred from homology"/>
<dbReference type="Pfam" id="PF00888">
    <property type="entry name" value="Cullin"/>
    <property type="match status" value="1"/>
</dbReference>
<dbReference type="InterPro" id="IPR021827">
    <property type="entry name" value="Nup186/Nup192/Nup205"/>
</dbReference>
<dbReference type="SUPFAM" id="SSF75632">
    <property type="entry name" value="Cullin homology domain"/>
    <property type="match status" value="1"/>
</dbReference>
<dbReference type="FunFam" id="1.20.1310.10:FF:000031">
    <property type="entry name" value="Ubiquitin ligase subunit CulD"/>
    <property type="match status" value="1"/>
</dbReference>
<dbReference type="SMART" id="SM00884">
    <property type="entry name" value="Cullin_Nedd8"/>
    <property type="match status" value="1"/>
</dbReference>
<dbReference type="EMBL" id="JAPUFD010000009">
    <property type="protein sequence ID" value="MDI1489382.1"/>
    <property type="molecule type" value="Genomic_DNA"/>
</dbReference>
<gene>
    <name evidence="8" type="ORF">OHK93_008660</name>
</gene>
<evidence type="ECO:0000313" key="9">
    <source>
        <dbReference type="Proteomes" id="UP001161017"/>
    </source>
</evidence>
<dbReference type="Pfam" id="PF26557">
    <property type="entry name" value="Cullin_AB"/>
    <property type="match status" value="1"/>
</dbReference>
<dbReference type="InterPro" id="IPR019559">
    <property type="entry name" value="Cullin_neddylation_domain"/>
</dbReference>
<keyword evidence="3" id="KW-0832">Ubl conjugation</keyword>
<sequence>MQGSASLEGLRGLHQDLIALSNSQLSNIDRAWAELDAQLDDLKRLLEKTPKSEASRKKLSSGSIVIEDDEYAVNQEFQENAAQLADTLDLDEICAAKLLLDAEDHSDCTGSPLLASAVVIFHQRRQYLLETLRLVLLCSTDPSVNEDIQLRSREVLDAITGGQHGPPQAVFAYVQRCINSMSDVERWLQRLGERIQGSKALGGFVSTEEVDTVRFQQESLVLQHESLGAIVSYLVKLGYSDTKNFDLLLSYLPKLDRWNHLTIHYVPMILAFICHYGSPDGQKSLRQAREYHNRILDAREASIWRLPHFQAAVQSWWLAEYSGWYQEVQTGSPVQGVDLEAEAVGRSEAFFQVLKEGAFQCTLMICSQITPDDWYDPARRSLISYLLRDAPSLQQDSGQASEWFRLLVMENLEIFVDAFITNMPDTLRRFKSEEDDQRKRFHSNLQPTDRSRSEEQDLHLERFLVIVSFSFDQRSEAADSFWSDTEGNLYGFLQWASKRQSTPIVGAFCEMLRSISQGSECANAAHRFLLEESGSGPSRLRRNTSLSWSQILGELSTYTSKIKDSTGNGRPITAYGAKPKADDIDEPESVLMLESYLRLMSHLCNESTEARSWVSSQANPYIIDTLFVLCNNTVPYQLQACSYKTIGSLLTSKTLETSLSVWTALDNWASGANAPSVIVKPAKMTGPAVWLEEITPSSIITTFDQANEFTALLLELVSPPDQGSTFKGQLPFPETLGSAYRMPGIEPYIDLVMQDIFGVMSQQLEEPSKRKLLTFNALDLVVICLRTFDEALLVMSTKSTIPVDEALDTSSLTEYVKLHPFCRTMEWLFNDRVLAALFTASHTEIDDVAAAPPDSPAILSLQRCIDVMNLLMDLQSTYLNIVRPLMKNLPHNKRQPAANLSLASFEDSVASHLQLIVDLGKYAELGVDELTTASLKLLGKFASSRRLNAPPAQNAQWTRHGNLLVGIMEQTDDLQRIRRNLSMTMEFNPRELEQGPASSGWVIKSIILEFLIQALSSVPDRPNLAHALLGFSCGATSIDVEPDGAFANGSSLFHSILHLVAEYPDGNGLSKQLWALSLRQKGFEVLALLWQSRLTATLVLLEMRALEFFFRLLLRQTRVDANTSWDERLLGQPDFLITDSAETVQLYIQQRCFLYSYMSTEIRLVSVEGPPSLQTRLSAALSGSTVTPEGELLSNMSIHELLDFSDLGFPQHGEEPPSRYFANLDLNALSARAIDRVGAEYDIGLLEEMVSLRLRELQKMGRCRDPKEEQQIMREVDQVLQHFQSKVNLDIISSVKRLAVSTWTDLLTLMVEKSSLPSDERMALILQALQVLTPKLGMFVSEVDSAVLDIANAIEILVCQFQLDSATMRTSHAADFAYDRLFQVFYAAVRSISYPEVSAEVREHLYSICYKYLTHTCNVQDAAVRRRYGSQVTKALSEKFMDTVCDDAVDASPTCRITAILLLEALSTLAGSDGSVYVMNSLVQSNFIRLLVESIEDVAVELRETAAQDIPSLLTFYEAKLSLLLTISQSKIGAAHVMAAGLLHAINVSGLFSVDPDIGVEIDNPDALAKYYRLLLFITRIVACIVLVRGPQNTQSIESGRSFLQDNRALVVAVYKRQAKLGGVSFDDAGINIEELANLFTLLVAMTDFVEHEERRPDKPQRSVAELLSESKHYDVVKGGIDDVPSSPPNKRLKRSHTSSLKDNSDPRPQPMDPVNMYSFSPGTRRAPSAVVDLTSSPPSASANSLKRPGQNGKARPSPFSSTNGPKKLVVKNLRTSAGPDLQQYYERVLNKLDVSLTAILNNEQMPYSKETLYNEVMIVCRQNKAPLLYKELDKKLSEHADNHIQSSLANMMEPLQGVLEAWATWSKQVEIIRSIFYFLDRSYLLHSGMPSIYLMGVEKFRSLVFENSTTRQGVLQGVYDLVRSERRQKANPEDSRVLGHAISMFHVLKVYNQHFEPGFLSESQDFYTDWAEQTAASTDLASYVAMCNKFIIQEMSRSDAWALDPATKKQLETYLEDILVLGQESRLVDTAEVGQMLMQGHGDPMHQLYLLLQRRRLGTKLREPFEAYIVKKGSGIVFDEEREQEMVNRLLQFKKELDQTWEVAFQKNVDLGHALREAFETFINKSKRSNMTWGTDNPKPGEMIAKYVDVVLKGGAKAGRTSMTGLSEPSKNDGEENREVSSEDEDVEISKQLDQVLDLFRFVHGKAVFEAFYKRDLARRLLLGKSASSEAEKSMLTRLKSECGAGFTHNLEQMFKDIEVARDENLSYKTVLEERGVRSAFDLNVNVLSSSAWPSYPDVRVNVPEAILQATANFESHYKMKHSGRKLEWKHALAHCQLKSVFPKGAKEIVVSSFQAIVLLSFNGVDSLSYLALQEITGLDDIELKRTLQSLACAKYRVLAKSPKGKEVSSSDVFGVNDMFQHAKYRIKINQIQAKETKQENQQTHERVAADRAFETQAAIVRIMKGRKTITHPELVSEVISATKSRGPLDPADIKTNIEKLIEKDYMERDEEAHNTYSYVA</sequence>
<dbReference type="PROSITE" id="PS01256">
    <property type="entry name" value="CULLIN_1"/>
    <property type="match status" value="1"/>
</dbReference>
<dbReference type="InterPro" id="IPR036388">
    <property type="entry name" value="WH-like_DNA-bd_sf"/>
</dbReference>
<evidence type="ECO:0000256" key="5">
    <source>
        <dbReference type="RuleBase" id="RU003829"/>
    </source>
</evidence>
<evidence type="ECO:0000259" key="7">
    <source>
        <dbReference type="PROSITE" id="PS50069"/>
    </source>
</evidence>
<dbReference type="GO" id="GO:0005643">
    <property type="term" value="C:nuclear pore"/>
    <property type="evidence" value="ECO:0007669"/>
    <property type="project" value="InterPro"/>
</dbReference>
<dbReference type="GO" id="GO:0031461">
    <property type="term" value="C:cullin-RING ubiquitin ligase complex"/>
    <property type="evidence" value="ECO:0007669"/>
    <property type="project" value="InterPro"/>
</dbReference>
<dbReference type="Gene3D" id="1.10.10.10">
    <property type="entry name" value="Winged helix-like DNA-binding domain superfamily/Winged helix DNA-binding domain"/>
    <property type="match status" value="1"/>
</dbReference>
<comment type="caution">
    <text evidence="8">The sequence shown here is derived from an EMBL/GenBank/DDBJ whole genome shotgun (WGS) entry which is preliminary data.</text>
</comment>
<evidence type="ECO:0000256" key="6">
    <source>
        <dbReference type="SAM" id="MobiDB-lite"/>
    </source>
</evidence>
<dbReference type="Proteomes" id="UP001161017">
    <property type="component" value="Unassembled WGS sequence"/>
</dbReference>
<dbReference type="InterPro" id="IPR036317">
    <property type="entry name" value="Cullin_homology_sf"/>
</dbReference>
<keyword evidence="2" id="KW-1017">Isopeptide bond</keyword>
<protein>
    <recommendedName>
        <fullName evidence="7">Cullin family profile domain-containing protein</fullName>
    </recommendedName>
</protein>
<dbReference type="Gene3D" id="3.30.230.130">
    <property type="entry name" value="Cullin, Chain C, Domain 2"/>
    <property type="match status" value="1"/>
</dbReference>
<dbReference type="InterPro" id="IPR016024">
    <property type="entry name" value="ARM-type_fold"/>
</dbReference>
<dbReference type="SUPFAM" id="SSF74788">
    <property type="entry name" value="Cullin repeat-like"/>
    <property type="match status" value="1"/>
</dbReference>
<dbReference type="SMART" id="SM00182">
    <property type="entry name" value="CULLIN"/>
    <property type="match status" value="1"/>
</dbReference>
<evidence type="ECO:0000256" key="1">
    <source>
        <dbReference type="ARBA" id="ARBA00006019"/>
    </source>
</evidence>
<dbReference type="InterPro" id="IPR016159">
    <property type="entry name" value="Cullin_repeat-like_dom_sf"/>
</dbReference>
<dbReference type="GO" id="GO:0006511">
    <property type="term" value="P:ubiquitin-dependent protein catabolic process"/>
    <property type="evidence" value="ECO:0007669"/>
    <property type="project" value="InterPro"/>
</dbReference>
<feature type="region of interest" description="Disordered" evidence="6">
    <location>
        <begin position="2160"/>
        <end position="2188"/>
    </location>
</feature>
<feature type="domain" description="Cullin family profile" evidence="7">
    <location>
        <begin position="2140"/>
        <end position="2393"/>
    </location>
</feature>
<dbReference type="InterPro" id="IPR036390">
    <property type="entry name" value="WH_DNA-bd_sf"/>
</dbReference>
<dbReference type="PROSITE" id="PS50069">
    <property type="entry name" value="CULLIN_2"/>
    <property type="match status" value="1"/>
</dbReference>
<dbReference type="PANTHER" id="PTHR11932">
    <property type="entry name" value="CULLIN"/>
    <property type="match status" value="1"/>
</dbReference>
<evidence type="ECO:0000256" key="3">
    <source>
        <dbReference type="ARBA" id="ARBA00022843"/>
    </source>
</evidence>
<accession>A0AA43QNX6</accession>
<dbReference type="Gene3D" id="1.20.1310.10">
    <property type="entry name" value="Cullin Repeats"/>
    <property type="match status" value="4"/>
</dbReference>
<dbReference type="InterPro" id="IPR059120">
    <property type="entry name" value="Cullin-like_AB"/>
</dbReference>
<dbReference type="InterPro" id="IPR045093">
    <property type="entry name" value="Cullin"/>
</dbReference>
<feature type="compositionally biased region" description="Basic and acidic residues" evidence="6">
    <location>
        <begin position="2171"/>
        <end position="2182"/>
    </location>
</feature>
<dbReference type="SUPFAM" id="SSF46785">
    <property type="entry name" value="Winged helix' DNA-binding domain"/>
    <property type="match status" value="1"/>
</dbReference>
<comment type="similarity">
    <text evidence="1 4 5">Belongs to the cullin family.</text>
</comment>
<dbReference type="InterPro" id="IPR016158">
    <property type="entry name" value="Cullin_homology"/>
</dbReference>
<keyword evidence="9" id="KW-1185">Reference proteome</keyword>
<reference evidence="8" key="1">
    <citation type="journal article" date="2023" name="Genome Biol. Evol.">
        <title>First Whole Genome Sequence and Flow Cytometry Genome Size Data for the Lichen-Forming Fungus Ramalina farinacea (Ascomycota).</title>
        <authorList>
            <person name="Llewellyn T."/>
            <person name="Mian S."/>
            <person name="Hill R."/>
            <person name="Leitch I.J."/>
            <person name="Gaya E."/>
        </authorList>
    </citation>
    <scope>NUCLEOTIDE SEQUENCE</scope>
    <source>
        <strain evidence="8">LIQ254RAFAR</strain>
    </source>
</reference>
<evidence type="ECO:0000256" key="4">
    <source>
        <dbReference type="PROSITE-ProRule" id="PRU00330"/>
    </source>
</evidence>
<dbReference type="GO" id="GO:0031625">
    <property type="term" value="F:ubiquitin protein ligase binding"/>
    <property type="evidence" value="ECO:0007669"/>
    <property type="project" value="InterPro"/>
</dbReference>
<dbReference type="FunFam" id="1.10.10.10:FF:000014">
    <property type="entry name" value="Cullin 1"/>
    <property type="match status" value="1"/>
</dbReference>
<dbReference type="Pfam" id="PF10557">
    <property type="entry name" value="Cullin_Nedd8"/>
    <property type="match status" value="1"/>
</dbReference>
<feature type="region of interest" description="Disordered" evidence="6">
    <location>
        <begin position="1678"/>
        <end position="1768"/>
    </location>
</feature>
<dbReference type="Pfam" id="PF11894">
    <property type="entry name" value="Nup192"/>
    <property type="match status" value="1"/>
</dbReference>
<dbReference type="SUPFAM" id="SSF48371">
    <property type="entry name" value="ARM repeat"/>
    <property type="match status" value="1"/>
</dbReference>
<dbReference type="InterPro" id="IPR016157">
    <property type="entry name" value="Cullin_CS"/>
</dbReference>
<name>A0AA43QNX6_9LECA</name>
<organism evidence="8 9">
    <name type="scientific">Ramalina farinacea</name>
    <dbReference type="NCBI Taxonomy" id="258253"/>
    <lineage>
        <taxon>Eukaryota</taxon>
        <taxon>Fungi</taxon>
        <taxon>Dikarya</taxon>
        <taxon>Ascomycota</taxon>
        <taxon>Pezizomycotina</taxon>
        <taxon>Lecanoromycetes</taxon>
        <taxon>OSLEUM clade</taxon>
        <taxon>Lecanoromycetidae</taxon>
        <taxon>Lecanorales</taxon>
        <taxon>Lecanorineae</taxon>
        <taxon>Ramalinaceae</taxon>
        <taxon>Ramalina</taxon>
    </lineage>
</organism>
<dbReference type="InterPro" id="IPR001373">
    <property type="entry name" value="Cullin_N"/>
</dbReference>